<dbReference type="InterPro" id="IPR043504">
    <property type="entry name" value="Peptidase_S1_PA_chymotrypsin"/>
</dbReference>
<dbReference type="GO" id="GO:0004252">
    <property type="term" value="F:serine-type endopeptidase activity"/>
    <property type="evidence" value="ECO:0007669"/>
    <property type="project" value="InterPro"/>
</dbReference>
<dbReference type="FunFam" id="2.40.10.10:FF:000146">
    <property type="entry name" value="Serine protease 53"/>
    <property type="match status" value="1"/>
</dbReference>
<dbReference type="PROSITE" id="PS00135">
    <property type="entry name" value="TRYPSIN_SER"/>
    <property type="match status" value="1"/>
</dbReference>
<comment type="caution">
    <text evidence="11">The sequence shown here is derived from an EMBL/GenBank/DDBJ whole genome shotgun (WGS) entry which is preliminary data.</text>
</comment>
<evidence type="ECO:0000256" key="6">
    <source>
        <dbReference type="ARBA" id="ARBA00022825"/>
    </source>
</evidence>
<accession>A0A9Q0RJM6</accession>
<protein>
    <recommendedName>
        <fullName evidence="10">Peptidase S1 domain-containing protein</fullName>
    </recommendedName>
</protein>
<evidence type="ECO:0000313" key="12">
    <source>
        <dbReference type="Proteomes" id="UP001142055"/>
    </source>
</evidence>
<dbReference type="PROSITE" id="PS50240">
    <property type="entry name" value="TRYPSIN_DOM"/>
    <property type="match status" value="1"/>
</dbReference>
<evidence type="ECO:0000313" key="11">
    <source>
        <dbReference type="EMBL" id="KAJ6218183.1"/>
    </source>
</evidence>
<reference evidence="11" key="1">
    <citation type="submission" date="2022-12" db="EMBL/GenBank/DDBJ databases">
        <title>Genome assemblies of Blomia tropicalis.</title>
        <authorList>
            <person name="Cui Y."/>
        </authorList>
    </citation>
    <scope>NUCLEOTIDE SEQUENCE</scope>
    <source>
        <tissue evidence="11">Adult mites</tissue>
    </source>
</reference>
<keyword evidence="5" id="KW-0378">Hydrolase</keyword>
<keyword evidence="12" id="KW-1185">Reference proteome</keyword>
<proteinExistence type="inferred from homology"/>
<evidence type="ECO:0000256" key="2">
    <source>
        <dbReference type="ARBA" id="ARBA00022525"/>
    </source>
</evidence>
<dbReference type="EMBL" id="JAPWDV010000003">
    <property type="protein sequence ID" value="KAJ6218183.1"/>
    <property type="molecule type" value="Genomic_DNA"/>
</dbReference>
<dbReference type="SMART" id="SM00020">
    <property type="entry name" value="Tryp_SPc"/>
    <property type="match status" value="1"/>
</dbReference>
<organism evidence="11 12">
    <name type="scientific">Blomia tropicalis</name>
    <name type="common">Mite</name>
    <dbReference type="NCBI Taxonomy" id="40697"/>
    <lineage>
        <taxon>Eukaryota</taxon>
        <taxon>Metazoa</taxon>
        <taxon>Ecdysozoa</taxon>
        <taxon>Arthropoda</taxon>
        <taxon>Chelicerata</taxon>
        <taxon>Arachnida</taxon>
        <taxon>Acari</taxon>
        <taxon>Acariformes</taxon>
        <taxon>Sarcoptiformes</taxon>
        <taxon>Astigmata</taxon>
        <taxon>Glycyphagoidea</taxon>
        <taxon>Echimyopodidae</taxon>
        <taxon>Blomia</taxon>
    </lineage>
</organism>
<dbReference type="GO" id="GO:0005576">
    <property type="term" value="C:extracellular region"/>
    <property type="evidence" value="ECO:0007669"/>
    <property type="project" value="UniProtKB-SubCell"/>
</dbReference>
<dbReference type="AlphaFoldDB" id="A0A9Q0RJM6"/>
<name>A0A9Q0RJM6_BLOTA</name>
<keyword evidence="6" id="KW-0720">Serine protease</keyword>
<dbReference type="Pfam" id="PF00089">
    <property type="entry name" value="Trypsin"/>
    <property type="match status" value="1"/>
</dbReference>
<dbReference type="InterPro" id="IPR001254">
    <property type="entry name" value="Trypsin_dom"/>
</dbReference>
<dbReference type="CDD" id="cd00190">
    <property type="entry name" value="Tryp_SPc"/>
    <property type="match status" value="1"/>
</dbReference>
<keyword evidence="2" id="KW-0964">Secreted</keyword>
<feature type="domain" description="Peptidase S1" evidence="10">
    <location>
        <begin position="44"/>
        <end position="271"/>
    </location>
</feature>
<gene>
    <name evidence="11" type="ORF">RDWZM_009340</name>
</gene>
<keyword evidence="3" id="KW-0645">Protease</keyword>
<keyword evidence="8" id="KW-1015">Disulfide bond</keyword>
<dbReference type="GO" id="GO:0006508">
    <property type="term" value="P:proteolysis"/>
    <property type="evidence" value="ECO:0007669"/>
    <property type="project" value="UniProtKB-KW"/>
</dbReference>
<sequence>MARFNRLSPLDNSPVELNFGHFQFVITKNNLSLPSCRLTNFARLVNGKDAFDQTYPFAALLILNGKPYGGGAIIGKQWILTAAHNFHRSNSADDFTIGVGSIYLDKLKIVKVEKILIHPSYIHKQKFDIAMLKLTQNLTFSNTIRPICLPEYSFEPLNSNKARVIGWGYKKFEMKKVSSVLQEVDLEIIPLERCQTIYMPLQQDIVRSQICTWSSGKDACSGDSGGPLFVYNGRIAVLYGIVSFGVTCADEYPGVFTAVSYYLNWINKIIQQH</sequence>
<evidence type="ECO:0000256" key="9">
    <source>
        <dbReference type="ARBA" id="ARBA00024195"/>
    </source>
</evidence>
<dbReference type="SUPFAM" id="SSF50494">
    <property type="entry name" value="Trypsin-like serine proteases"/>
    <property type="match status" value="1"/>
</dbReference>
<comment type="subcellular location">
    <subcellularLocation>
        <location evidence="1">Secreted</location>
    </subcellularLocation>
</comment>
<dbReference type="InterPro" id="IPR051487">
    <property type="entry name" value="Ser/Thr_Proteases_Immune/Dev"/>
</dbReference>
<dbReference type="OMA" id="RVIGWGY"/>
<dbReference type="InterPro" id="IPR001314">
    <property type="entry name" value="Peptidase_S1A"/>
</dbReference>
<keyword evidence="4" id="KW-0732">Signal</keyword>
<comment type="similarity">
    <text evidence="9">Belongs to the peptidase S1 family. CLIP subfamily.</text>
</comment>
<evidence type="ECO:0000256" key="8">
    <source>
        <dbReference type="ARBA" id="ARBA00023157"/>
    </source>
</evidence>
<evidence type="ECO:0000256" key="5">
    <source>
        <dbReference type="ARBA" id="ARBA00022801"/>
    </source>
</evidence>
<dbReference type="InterPro" id="IPR009003">
    <property type="entry name" value="Peptidase_S1_PA"/>
</dbReference>
<evidence type="ECO:0000259" key="10">
    <source>
        <dbReference type="PROSITE" id="PS50240"/>
    </source>
</evidence>
<dbReference type="Proteomes" id="UP001142055">
    <property type="component" value="Chromosome 3"/>
</dbReference>
<dbReference type="PRINTS" id="PR00722">
    <property type="entry name" value="CHYMOTRYPSIN"/>
</dbReference>
<dbReference type="Gene3D" id="2.40.10.10">
    <property type="entry name" value="Trypsin-like serine proteases"/>
    <property type="match status" value="1"/>
</dbReference>
<evidence type="ECO:0000256" key="3">
    <source>
        <dbReference type="ARBA" id="ARBA00022670"/>
    </source>
</evidence>
<dbReference type="InterPro" id="IPR033116">
    <property type="entry name" value="TRYPSIN_SER"/>
</dbReference>
<evidence type="ECO:0000256" key="1">
    <source>
        <dbReference type="ARBA" id="ARBA00004613"/>
    </source>
</evidence>
<keyword evidence="7" id="KW-0865">Zymogen</keyword>
<evidence type="ECO:0000256" key="4">
    <source>
        <dbReference type="ARBA" id="ARBA00022729"/>
    </source>
</evidence>
<dbReference type="PANTHER" id="PTHR24256">
    <property type="entry name" value="TRYPTASE-RELATED"/>
    <property type="match status" value="1"/>
</dbReference>
<evidence type="ECO:0000256" key="7">
    <source>
        <dbReference type="ARBA" id="ARBA00023145"/>
    </source>
</evidence>